<dbReference type="EMBL" id="KY416992">
    <property type="protein sequence ID" value="ARJ57680.1"/>
    <property type="molecule type" value="Genomic_DNA"/>
</dbReference>
<dbReference type="AlphaFoldDB" id="A0A1W6BZW8"/>
<reference evidence="1" key="1">
    <citation type="journal article" date="2017" name="Front. Microbiol.">
        <title>Turn Up the Heat-Food and Clinical Escherichia coli Isolates Feature Two Transferrable Loci of Heat Resistance.</title>
        <authorList>
            <person name="Boll E.J."/>
            <person name="Marti R."/>
            <person name="Hasman H."/>
            <person name="Overballe-Petersen S."/>
            <person name="Stegger M."/>
            <person name="Ng K."/>
            <person name="Knochel S."/>
            <person name="Krogfelt K.A."/>
            <person name="Hummerjohann J."/>
            <person name="Struve C."/>
        </authorList>
    </citation>
    <scope>NUCLEOTIDE SEQUENCE</scope>
    <source>
        <strain evidence="1">FAM21805</strain>
        <plasmid evidence="1">unnamed</plasmid>
    </source>
</reference>
<evidence type="ECO:0000313" key="1">
    <source>
        <dbReference type="EMBL" id="ARJ57680.1"/>
    </source>
</evidence>
<keyword evidence="1" id="KW-0614">Plasmid</keyword>
<organism evidence="1">
    <name type="scientific">Escherichia coli</name>
    <dbReference type="NCBI Taxonomy" id="562"/>
    <lineage>
        <taxon>Bacteria</taxon>
        <taxon>Pseudomonadati</taxon>
        <taxon>Pseudomonadota</taxon>
        <taxon>Gammaproteobacteria</taxon>
        <taxon>Enterobacterales</taxon>
        <taxon>Enterobacteriaceae</taxon>
        <taxon>Escherichia</taxon>
    </lineage>
</organism>
<accession>A0A1W6BZW8</accession>
<geneLocation type="plasmid" evidence="1">
    <name>unnamed</name>
</geneLocation>
<sequence length="39" mass="4564">MFCTFCREDADDSLKSIMTHLWELDAEMTDPVIAMFNHV</sequence>
<proteinExistence type="predicted"/>
<name>A0A1W6BZW8_ECOLX</name>
<protein>
    <submittedName>
        <fullName evidence="1">Uncharacterized protein</fullName>
    </submittedName>
</protein>